<evidence type="ECO:0000256" key="3">
    <source>
        <dbReference type="ARBA" id="ARBA00022989"/>
    </source>
</evidence>
<organism evidence="5 6">
    <name type="scientific">Buteo japonicus</name>
    <dbReference type="NCBI Taxonomy" id="224669"/>
    <lineage>
        <taxon>Eukaryota</taxon>
        <taxon>Metazoa</taxon>
        <taxon>Chordata</taxon>
        <taxon>Craniata</taxon>
        <taxon>Vertebrata</taxon>
        <taxon>Euteleostomi</taxon>
        <taxon>Archelosauria</taxon>
        <taxon>Archosauria</taxon>
        <taxon>Dinosauria</taxon>
        <taxon>Saurischia</taxon>
        <taxon>Theropoda</taxon>
        <taxon>Coelurosauria</taxon>
        <taxon>Aves</taxon>
        <taxon>Neognathae</taxon>
        <taxon>Neoaves</taxon>
        <taxon>Telluraves</taxon>
        <taxon>Accipitrimorphae</taxon>
        <taxon>Accipitriformes</taxon>
        <taxon>Accipitridae</taxon>
        <taxon>Accipitrinae</taxon>
        <taxon>Buteo</taxon>
    </lineage>
</organism>
<accession>A0A8C0ATI8</accession>
<dbReference type="Proteomes" id="UP000694555">
    <property type="component" value="Unplaced"/>
</dbReference>
<evidence type="ECO:0000256" key="4">
    <source>
        <dbReference type="ARBA" id="ARBA00023136"/>
    </source>
</evidence>
<reference evidence="5" key="1">
    <citation type="submission" date="2025-08" db="UniProtKB">
        <authorList>
            <consortium name="Ensembl"/>
        </authorList>
    </citation>
    <scope>IDENTIFICATION</scope>
</reference>
<dbReference type="GO" id="GO:0016020">
    <property type="term" value="C:membrane"/>
    <property type="evidence" value="ECO:0007669"/>
    <property type="project" value="UniProtKB-SubCell"/>
</dbReference>
<keyword evidence="2" id="KW-0812">Transmembrane</keyword>
<evidence type="ECO:0000313" key="6">
    <source>
        <dbReference type="Proteomes" id="UP000694555"/>
    </source>
</evidence>
<evidence type="ECO:0000256" key="2">
    <source>
        <dbReference type="ARBA" id="ARBA00022692"/>
    </source>
</evidence>
<keyword evidence="4" id="KW-0472">Membrane</keyword>
<evidence type="ECO:0000256" key="1">
    <source>
        <dbReference type="ARBA" id="ARBA00004141"/>
    </source>
</evidence>
<keyword evidence="6" id="KW-1185">Reference proteome</keyword>
<name>A0A8C0ATI8_9AVES</name>
<comment type="subcellular location">
    <subcellularLocation>
        <location evidence="1">Membrane</location>
        <topology evidence="1">Multi-pass membrane protein</topology>
    </subcellularLocation>
</comment>
<sequence>FLLGFTPDYHCFSPGVAELSQRCGWSLEEQLNHSVPEWGGHGSSFGSLWSCTYPLSSLVGNRSSVPLGPCWDYDSLGTSLVTEFNLVCGDSWKLDLFQSCVNAGFFLCSLSVGYTADRFGCKLCLLVTVPVNGGLVSKGGSWLTGYVLIVESVGSNYRRAAGITYRLAVSLGLLVLTTLAYALPQRRWLQLVVTLCLPKSPSWLIAQKQNDKVMEIIKHICSPPSPLPTVLSCLSVTCAPRAKRSPLSLLFSRLNSPSSLSCSS</sequence>
<evidence type="ECO:0000313" key="5">
    <source>
        <dbReference type="Ensembl" id="ENSBJAP00000006963.1"/>
    </source>
</evidence>
<proteinExistence type="predicted"/>
<dbReference type="InterPro" id="IPR036259">
    <property type="entry name" value="MFS_trans_sf"/>
</dbReference>
<protein>
    <submittedName>
        <fullName evidence="5">Uncharacterized protein</fullName>
    </submittedName>
</protein>
<dbReference type="PANTHER" id="PTHR24064">
    <property type="entry name" value="SOLUTE CARRIER FAMILY 22 MEMBER"/>
    <property type="match status" value="1"/>
</dbReference>
<reference evidence="5" key="2">
    <citation type="submission" date="2025-09" db="UniProtKB">
        <authorList>
            <consortium name="Ensembl"/>
        </authorList>
    </citation>
    <scope>IDENTIFICATION</scope>
</reference>
<keyword evidence="3" id="KW-1133">Transmembrane helix</keyword>
<dbReference type="SUPFAM" id="SSF103473">
    <property type="entry name" value="MFS general substrate transporter"/>
    <property type="match status" value="1"/>
</dbReference>
<dbReference type="Gene3D" id="1.20.1250.20">
    <property type="entry name" value="MFS general substrate transporter like domains"/>
    <property type="match status" value="1"/>
</dbReference>
<dbReference type="Ensembl" id="ENSBJAT00000007167.1">
    <property type="protein sequence ID" value="ENSBJAP00000006963.1"/>
    <property type="gene ID" value="ENSBJAG00000004964.1"/>
</dbReference>
<dbReference type="AlphaFoldDB" id="A0A8C0ATI8"/>